<feature type="compositionally biased region" description="Basic and acidic residues" evidence="1">
    <location>
        <begin position="12"/>
        <end position="21"/>
    </location>
</feature>
<dbReference type="EMBL" id="LYCR01000005">
    <property type="protein sequence ID" value="OGM50076.1"/>
    <property type="molecule type" value="Genomic_DNA"/>
</dbReference>
<dbReference type="RefSeq" id="XP_022393793.1">
    <property type="nucleotide sequence ID" value="XM_022528440.1"/>
</dbReference>
<accession>A0A1F8AE91</accession>
<sequence length="99" mass="11310">QQSLAPLKRAGPNREQRKHTTDFPTLTFVSVQPQPPSDDNPPAQTPSTRQVFLAVESIQDDSRVRVVQPPSQVRQGLPWMMNICRQCFREKSQDIGFHK</sequence>
<evidence type="ECO:0000256" key="1">
    <source>
        <dbReference type="SAM" id="MobiDB-lite"/>
    </source>
</evidence>
<keyword evidence="3" id="KW-1185">Reference proteome</keyword>
<dbReference type="Gene3D" id="4.10.830.10">
    <property type="entry name" value="30s Ribosomal Protein S14, Chain N"/>
    <property type="match status" value="1"/>
</dbReference>
<dbReference type="InterPro" id="IPR043140">
    <property type="entry name" value="Ribosomal_uS14_sf"/>
</dbReference>
<dbReference type="GeneID" id="34444700"/>
<evidence type="ECO:0000313" key="3">
    <source>
        <dbReference type="Proteomes" id="UP000179179"/>
    </source>
</evidence>
<dbReference type="AlphaFoldDB" id="A0A1F8AE91"/>
<feature type="region of interest" description="Disordered" evidence="1">
    <location>
        <begin position="1"/>
        <end position="47"/>
    </location>
</feature>
<gene>
    <name evidence="2" type="ORF">ABOM_001310</name>
</gene>
<feature type="compositionally biased region" description="Polar residues" evidence="1">
    <location>
        <begin position="22"/>
        <end position="32"/>
    </location>
</feature>
<reference evidence="2 3" key="1">
    <citation type="journal article" date="2016" name="Genome Biol. Evol.">
        <title>Draft genome sequence of an aflatoxigenic Aspergillus species, A. bombycis.</title>
        <authorList>
            <person name="Moore G.G."/>
            <person name="Mack B.M."/>
            <person name="Beltz S.B."/>
            <person name="Gilbert M.K."/>
        </authorList>
    </citation>
    <scope>NUCLEOTIDE SEQUENCE [LARGE SCALE GENOMIC DNA]</scope>
    <source>
        <strain evidence="3">NRRL 26010</strain>
    </source>
</reference>
<feature type="non-terminal residue" evidence="2">
    <location>
        <position position="1"/>
    </location>
</feature>
<protein>
    <submittedName>
        <fullName evidence="2">Uncharacterized protein</fullName>
    </submittedName>
</protein>
<dbReference type="OrthoDB" id="10252683at2759"/>
<evidence type="ECO:0000313" key="2">
    <source>
        <dbReference type="EMBL" id="OGM50076.1"/>
    </source>
</evidence>
<comment type="caution">
    <text evidence="2">The sequence shown here is derived from an EMBL/GenBank/DDBJ whole genome shotgun (WGS) entry which is preliminary data.</text>
</comment>
<proteinExistence type="predicted"/>
<organism evidence="2 3">
    <name type="scientific">Aspergillus bombycis</name>
    <dbReference type="NCBI Taxonomy" id="109264"/>
    <lineage>
        <taxon>Eukaryota</taxon>
        <taxon>Fungi</taxon>
        <taxon>Dikarya</taxon>
        <taxon>Ascomycota</taxon>
        <taxon>Pezizomycotina</taxon>
        <taxon>Eurotiomycetes</taxon>
        <taxon>Eurotiomycetidae</taxon>
        <taxon>Eurotiales</taxon>
        <taxon>Aspergillaceae</taxon>
        <taxon>Aspergillus</taxon>
    </lineage>
</organism>
<name>A0A1F8AE91_9EURO</name>
<feature type="non-terminal residue" evidence="2">
    <location>
        <position position="99"/>
    </location>
</feature>
<dbReference type="Proteomes" id="UP000179179">
    <property type="component" value="Unassembled WGS sequence"/>
</dbReference>